<name>A0A516PU87_9ACTN</name>
<protein>
    <submittedName>
        <fullName evidence="3">Pilus assembly protein</fullName>
    </submittedName>
</protein>
<reference evidence="3 4" key="1">
    <citation type="submission" date="2019-07" db="EMBL/GenBank/DDBJ databases">
        <title>Microlunatus dokdonensis sp. nov. isolated from the rhizospheric soil of the wild plant Elymus tsukushiensis.</title>
        <authorList>
            <person name="Ghim S.-Y."/>
            <person name="Hwang Y.-J."/>
            <person name="Son J.-S."/>
            <person name="Shin J.-H."/>
        </authorList>
    </citation>
    <scope>NUCLEOTIDE SEQUENCE [LARGE SCALE GENOMIC DNA]</scope>
    <source>
        <strain evidence="3 4">KUDC0627</strain>
    </source>
</reference>
<keyword evidence="1" id="KW-0812">Transmembrane</keyword>
<gene>
    <name evidence="3" type="ORF">FOE78_01190</name>
</gene>
<dbReference type="InterPro" id="IPR012495">
    <property type="entry name" value="TadE-like_dom"/>
</dbReference>
<accession>A0A516PU87</accession>
<evidence type="ECO:0000313" key="4">
    <source>
        <dbReference type="Proteomes" id="UP000319263"/>
    </source>
</evidence>
<dbReference type="AlphaFoldDB" id="A0A516PU87"/>
<keyword evidence="1" id="KW-1133">Transmembrane helix</keyword>
<dbReference type="Pfam" id="PF07811">
    <property type="entry name" value="TadE"/>
    <property type="match status" value="1"/>
</dbReference>
<organism evidence="3 4">
    <name type="scientific">Microlunatus elymi</name>
    <dbReference type="NCBI Taxonomy" id="2596828"/>
    <lineage>
        <taxon>Bacteria</taxon>
        <taxon>Bacillati</taxon>
        <taxon>Actinomycetota</taxon>
        <taxon>Actinomycetes</taxon>
        <taxon>Propionibacteriales</taxon>
        <taxon>Propionibacteriaceae</taxon>
        <taxon>Microlunatus</taxon>
    </lineage>
</organism>
<dbReference type="EMBL" id="CP041692">
    <property type="protein sequence ID" value="QDP94712.1"/>
    <property type="molecule type" value="Genomic_DNA"/>
</dbReference>
<feature type="domain" description="TadE-like" evidence="2">
    <location>
        <begin position="34"/>
        <end position="73"/>
    </location>
</feature>
<dbReference type="RefSeq" id="WP_143984701.1">
    <property type="nucleotide sequence ID" value="NZ_CP041692.1"/>
</dbReference>
<sequence length="163" mass="16938">MINTAPNTASPDKTIVAAGRALRAGSDQRGLSPAIELVILAPALMILLGLVVAGARIWFVRSTLTEAAYSGARAASIQRSIDSAAEAATAAADAQLQTDGVDCAQRRISFDLGGFRAPVGQPAAVTGVVRCRVEFGDVLLPGFPGSLWLTGRSSAVIDTYRER</sequence>
<dbReference type="OrthoDB" id="4869119at2"/>
<evidence type="ECO:0000259" key="2">
    <source>
        <dbReference type="Pfam" id="PF07811"/>
    </source>
</evidence>
<evidence type="ECO:0000256" key="1">
    <source>
        <dbReference type="SAM" id="Phobius"/>
    </source>
</evidence>
<proteinExistence type="predicted"/>
<keyword evidence="1" id="KW-0472">Membrane</keyword>
<feature type="transmembrane region" description="Helical" evidence="1">
    <location>
        <begin position="37"/>
        <end position="59"/>
    </location>
</feature>
<keyword evidence="4" id="KW-1185">Reference proteome</keyword>
<dbReference type="KEGG" id="mik:FOE78_01190"/>
<evidence type="ECO:0000313" key="3">
    <source>
        <dbReference type="EMBL" id="QDP94712.1"/>
    </source>
</evidence>
<dbReference type="Proteomes" id="UP000319263">
    <property type="component" value="Chromosome"/>
</dbReference>